<dbReference type="PANTHER" id="PTHR43280">
    <property type="entry name" value="ARAC-FAMILY TRANSCRIPTIONAL REGULATOR"/>
    <property type="match status" value="1"/>
</dbReference>
<name>A0A9D1E8L9_9FIRM</name>
<evidence type="ECO:0000313" key="5">
    <source>
        <dbReference type="EMBL" id="HIR69996.1"/>
    </source>
</evidence>
<dbReference type="PRINTS" id="PR00032">
    <property type="entry name" value="HTHARAC"/>
</dbReference>
<dbReference type="PANTHER" id="PTHR43280:SF34">
    <property type="entry name" value="ARAC-FAMILY TRANSCRIPTIONAL REGULATOR"/>
    <property type="match status" value="1"/>
</dbReference>
<organism evidence="5 6">
    <name type="scientific">Candidatus Pullilachnospira gallistercoris</name>
    <dbReference type="NCBI Taxonomy" id="2840911"/>
    <lineage>
        <taxon>Bacteria</taxon>
        <taxon>Bacillati</taxon>
        <taxon>Bacillota</taxon>
        <taxon>Clostridia</taxon>
        <taxon>Lachnospirales</taxon>
        <taxon>Lachnospiraceae</taxon>
        <taxon>Lachnospiraceae incertae sedis</taxon>
        <taxon>Candidatus Pullilachnospira</taxon>
    </lineage>
</organism>
<dbReference type="InterPro" id="IPR020449">
    <property type="entry name" value="Tscrpt_reg_AraC-type_HTH"/>
</dbReference>
<dbReference type="Proteomes" id="UP000823912">
    <property type="component" value="Unassembled WGS sequence"/>
</dbReference>
<dbReference type="GO" id="GO:0043565">
    <property type="term" value="F:sequence-specific DNA binding"/>
    <property type="evidence" value="ECO:0007669"/>
    <property type="project" value="InterPro"/>
</dbReference>
<dbReference type="Gene3D" id="1.10.10.60">
    <property type="entry name" value="Homeodomain-like"/>
    <property type="match status" value="1"/>
</dbReference>
<proteinExistence type="predicted"/>
<dbReference type="GO" id="GO:0003700">
    <property type="term" value="F:DNA-binding transcription factor activity"/>
    <property type="evidence" value="ECO:0007669"/>
    <property type="project" value="InterPro"/>
</dbReference>
<sequence length="396" mass="45057">MNQDLKTFCTLFYQAANIPVTCFTRKGQVSFGCPGHFLFLPPMAIEKMTQNPFICTSSSGGFYGLIRIKDTDDCLCVGPCYNVAPDDKVLHDFLKEQTHPRERREDILAILSAIPTTGYTGFLNQIAFLHFCLNREHIDIGTYAHLDDTSRSSMQQRKSLRQYSENKEQQVTHNTYALEREIYDLIASGDVEKLKTFFANPQNFHHLNEGVMADNPLRQCKNIFIGAVTKLGVLGAIPGGLDPEQTYQMIDHYAQECERMTLPTDIYLLLYDAAIDFCQRVSRNRIPAEFSPELYECISFIRNHTNETICVNDVAAHIGKSRSYVAKKFKDDLGINVGAFISRCKLEEAKSLLAYTAKPLSEISSLLCFSSQSYFQNVFKKQYGVTPLQYRKQHHI</sequence>
<evidence type="ECO:0000259" key="4">
    <source>
        <dbReference type="PROSITE" id="PS01124"/>
    </source>
</evidence>
<dbReference type="InterPro" id="IPR018060">
    <property type="entry name" value="HTH_AraC"/>
</dbReference>
<dbReference type="EMBL" id="DVHM01000031">
    <property type="protein sequence ID" value="HIR69996.1"/>
    <property type="molecule type" value="Genomic_DNA"/>
</dbReference>
<dbReference type="Pfam" id="PF12833">
    <property type="entry name" value="HTH_18"/>
    <property type="match status" value="1"/>
</dbReference>
<reference evidence="5" key="1">
    <citation type="submission" date="2020-10" db="EMBL/GenBank/DDBJ databases">
        <authorList>
            <person name="Gilroy R."/>
        </authorList>
    </citation>
    <scope>NUCLEOTIDE SEQUENCE</scope>
    <source>
        <strain evidence="5">ChiSjej5B23-6657</strain>
    </source>
</reference>
<reference evidence="5" key="2">
    <citation type="journal article" date="2021" name="PeerJ">
        <title>Extensive microbial diversity within the chicken gut microbiome revealed by metagenomics and culture.</title>
        <authorList>
            <person name="Gilroy R."/>
            <person name="Ravi A."/>
            <person name="Getino M."/>
            <person name="Pursley I."/>
            <person name="Horton D.L."/>
            <person name="Alikhan N.F."/>
            <person name="Baker D."/>
            <person name="Gharbi K."/>
            <person name="Hall N."/>
            <person name="Watson M."/>
            <person name="Adriaenssens E.M."/>
            <person name="Foster-Nyarko E."/>
            <person name="Jarju S."/>
            <person name="Secka A."/>
            <person name="Antonio M."/>
            <person name="Oren A."/>
            <person name="Chaudhuri R.R."/>
            <person name="La Ragione R."/>
            <person name="Hildebrand F."/>
            <person name="Pallen M.J."/>
        </authorList>
    </citation>
    <scope>NUCLEOTIDE SEQUENCE</scope>
    <source>
        <strain evidence="5">ChiSjej5B23-6657</strain>
    </source>
</reference>
<dbReference type="SMART" id="SM00342">
    <property type="entry name" value="HTH_ARAC"/>
    <property type="match status" value="1"/>
</dbReference>
<evidence type="ECO:0000256" key="2">
    <source>
        <dbReference type="ARBA" id="ARBA00023125"/>
    </source>
</evidence>
<feature type="domain" description="HTH araC/xylS-type" evidence="4">
    <location>
        <begin position="295"/>
        <end position="393"/>
    </location>
</feature>
<comment type="caution">
    <text evidence="5">The sequence shown here is derived from an EMBL/GenBank/DDBJ whole genome shotgun (WGS) entry which is preliminary data.</text>
</comment>
<accession>A0A9D1E8L9</accession>
<dbReference type="AlphaFoldDB" id="A0A9D1E8L9"/>
<dbReference type="SUPFAM" id="SSF46689">
    <property type="entry name" value="Homeodomain-like"/>
    <property type="match status" value="1"/>
</dbReference>
<keyword evidence="3" id="KW-0804">Transcription</keyword>
<evidence type="ECO:0000256" key="1">
    <source>
        <dbReference type="ARBA" id="ARBA00023015"/>
    </source>
</evidence>
<keyword evidence="1" id="KW-0805">Transcription regulation</keyword>
<dbReference type="InterPro" id="IPR009057">
    <property type="entry name" value="Homeodomain-like_sf"/>
</dbReference>
<evidence type="ECO:0000256" key="3">
    <source>
        <dbReference type="ARBA" id="ARBA00023163"/>
    </source>
</evidence>
<evidence type="ECO:0000313" key="6">
    <source>
        <dbReference type="Proteomes" id="UP000823912"/>
    </source>
</evidence>
<dbReference type="PROSITE" id="PS01124">
    <property type="entry name" value="HTH_ARAC_FAMILY_2"/>
    <property type="match status" value="1"/>
</dbReference>
<protein>
    <submittedName>
        <fullName evidence="5">Helix-turn-helix domain-containing protein</fullName>
    </submittedName>
</protein>
<keyword evidence="2" id="KW-0238">DNA-binding</keyword>
<gene>
    <name evidence="5" type="ORF">IAA55_01800</name>
</gene>